<keyword evidence="10" id="KW-1185">Reference proteome</keyword>
<comment type="subcellular location">
    <subcellularLocation>
        <location evidence="1">Membrane</location>
        <topology evidence="1">Multi-pass membrane protein</topology>
    </subcellularLocation>
</comment>
<dbReference type="GO" id="GO:0016020">
    <property type="term" value="C:membrane"/>
    <property type="evidence" value="ECO:0007669"/>
    <property type="project" value="UniProtKB-SubCell"/>
</dbReference>
<evidence type="ECO:0000256" key="4">
    <source>
        <dbReference type="ARBA" id="ARBA00023136"/>
    </source>
</evidence>
<evidence type="ECO:0000256" key="2">
    <source>
        <dbReference type="ARBA" id="ARBA00022692"/>
    </source>
</evidence>
<dbReference type="Pfam" id="PF04932">
    <property type="entry name" value="Wzy_C"/>
    <property type="match status" value="1"/>
</dbReference>
<sequence>MHRQPLASFYNELAAGGAWAAVMLALILLPSFASPSLALPTHFPRVACIPLGLFLLLCLQSACLTIVNPMAMHVAMIYSAAATCLTYAGFRLRNLAGLTAAAAVAVTAGALVSVAIQVVQAYLPPNAFMFDGWIDLRASSRLFANLAQPNHLATYLVWGLAGVLYLLDRRVLGRRSGWLLIILMTAGMVVTASRIAPVQVVLIGAVFGMLRWQRPAVLAGFSSRARKLRACALPLALGLIYLATYWSLGWLDRTILHLNLGGSGFERLATGDVSARQHLWRYGWRMFLSSPYLGGGWGSFPYWQYQHIDRLGPVVAATSAHNVLLDLLAQTGLLGFGVFVVGMARWTVRAKLHALTGKRAFWLCMLGTTFAHALLEYPLHYAYFLLPCAFVLGALDTRPLRWPSVRSAHALCALLLPPMLAGLLVSTSDMRKLEHLFGAPDLPVAFAHYREAPAILLNPYGTFAAAAGISVNSDHPEARLQLQRDALAVLPTSQVMTNYAVALALLGRDDEAMQNVHRLRLFEPENFRANFSLLLWRSYEAGGKLTQFIGKLLALQPEMESSASNRGASGEKKGE</sequence>
<dbReference type="PANTHER" id="PTHR37422:SF21">
    <property type="entry name" value="EXOQ-LIKE PROTEIN"/>
    <property type="match status" value="1"/>
</dbReference>
<feature type="transmembrane region" description="Helical" evidence="5">
    <location>
        <begin position="406"/>
        <end position="425"/>
    </location>
</feature>
<dbReference type="AlphaFoldDB" id="A0A494XK32"/>
<evidence type="ECO:0000313" key="9">
    <source>
        <dbReference type="EMBL" id="RKP51040.1"/>
    </source>
</evidence>
<evidence type="ECO:0000259" key="8">
    <source>
        <dbReference type="Pfam" id="PF15864"/>
    </source>
</evidence>
<dbReference type="Pfam" id="PF15864">
    <property type="entry name" value="PglL_A"/>
    <property type="match status" value="1"/>
</dbReference>
<gene>
    <name evidence="9" type="ORF">D7S89_08300</name>
</gene>
<feature type="transmembrane region" description="Helical" evidence="5">
    <location>
        <begin position="360"/>
        <end position="386"/>
    </location>
</feature>
<dbReference type="PANTHER" id="PTHR37422">
    <property type="entry name" value="TEICHURONIC ACID BIOSYNTHESIS PROTEIN TUAE"/>
    <property type="match status" value="1"/>
</dbReference>
<feature type="transmembrane region" description="Helical" evidence="5">
    <location>
        <begin position="178"/>
        <end position="196"/>
    </location>
</feature>
<keyword evidence="4 5" id="KW-0472">Membrane</keyword>
<dbReference type="InterPro" id="IPR007016">
    <property type="entry name" value="O-antigen_ligase-rel_domated"/>
</dbReference>
<evidence type="ECO:0000313" key="10">
    <source>
        <dbReference type="Proteomes" id="UP000280434"/>
    </source>
</evidence>
<feature type="transmembrane region" description="Helical" evidence="5">
    <location>
        <begin position="327"/>
        <end position="348"/>
    </location>
</feature>
<evidence type="ECO:0008006" key="11">
    <source>
        <dbReference type="Google" id="ProtNLM"/>
    </source>
</evidence>
<dbReference type="InterPro" id="IPR021797">
    <property type="entry name" value="Wzy_C_2"/>
</dbReference>
<protein>
    <recommendedName>
        <fullName evidence="11">Polymerase</fullName>
    </recommendedName>
</protein>
<feature type="transmembrane region" description="Helical" evidence="5">
    <location>
        <begin position="13"/>
        <end position="34"/>
    </location>
</feature>
<accession>A0A494XK32</accession>
<name>A0A494XK32_9BURK</name>
<feature type="transmembrane region" description="Helical" evidence="5">
    <location>
        <begin position="228"/>
        <end position="248"/>
    </location>
</feature>
<feature type="domain" description="Protein glycosylation ligase" evidence="8">
    <location>
        <begin position="143"/>
        <end position="167"/>
    </location>
</feature>
<feature type="domain" description="Virulence factor membrane-bound polymerase C-terminal" evidence="7">
    <location>
        <begin position="365"/>
        <end position="529"/>
    </location>
</feature>
<feature type="transmembrane region" description="Helical" evidence="5">
    <location>
        <begin position="102"/>
        <end position="123"/>
    </location>
</feature>
<evidence type="ECO:0000256" key="1">
    <source>
        <dbReference type="ARBA" id="ARBA00004141"/>
    </source>
</evidence>
<reference evidence="9 10" key="1">
    <citation type="submission" date="2018-10" db="EMBL/GenBank/DDBJ databases">
        <title>Paraburkholderia sp. 7MK8-2, isolated from soil.</title>
        <authorList>
            <person name="Gao Z.-H."/>
            <person name="Qiu L.-H."/>
        </authorList>
    </citation>
    <scope>NUCLEOTIDE SEQUENCE [LARGE SCALE GENOMIC DNA]</scope>
    <source>
        <strain evidence="9 10">7MK8-2</strain>
    </source>
</reference>
<evidence type="ECO:0000259" key="7">
    <source>
        <dbReference type="Pfam" id="PF11846"/>
    </source>
</evidence>
<feature type="domain" description="O-antigen ligase-related" evidence="6">
    <location>
        <begin position="180"/>
        <end position="340"/>
    </location>
</feature>
<keyword evidence="3 5" id="KW-1133">Transmembrane helix</keyword>
<feature type="transmembrane region" description="Helical" evidence="5">
    <location>
        <begin position="143"/>
        <end position="166"/>
    </location>
</feature>
<dbReference type="InterPro" id="IPR051533">
    <property type="entry name" value="WaaL-like"/>
</dbReference>
<dbReference type="Proteomes" id="UP000280434">
    <property type="component" value="Unassembled WGS sequence"/>
</dbReference>
<feature type="transmembrane region" description="Helical" evidence="5">
    <location>
        <begin position="46"/>
        <end position="67"/>
    </location>
</feature>
<evidence type="ECO:0000256" key="3">
    <source>
        <dbReference type="ARBA" id="ARBA00022989"/>
    </source>
</evidence>
<comment type="caution">
    <text evidence="9">The sequence shown here is derived from an EMBL/GenBank/DDBJ whole genome shotgun (WGS) entry which is preliminary data.</text>
</comment>
<keyword evidence="2 5" id="KW-0812">Transmembrane</keyword>
<proteinExistence type="predicted"/>
<evidence type="ECO:0000256" key="5">
    <source>
        <dbReference type="SAM" id="Phobius"/>
    </source>
</evidence>
<organism evidence="9 10">
    <name type="scientific">Trinickia fusca</name>
    <dbReference type="NCBI Taxonomy" id="2419777"/>
    <lineage>
        <taxon>Bacteria</taxon>
        <taxon>Pseudomonadati</taxon>
        <taxon>Pseudomonadota</taxon>
        <taxon>Betaproteobacteria</taxon>
        <taxon>Burkholderiales</taxon>
        <taxon>Burkholderiaceae</taxon>
        <taxon>Trinickia</taxon>
    </lineage>
</organism>
<dbReference type="InterPro" id="IPR031726">
    <property type="entry name" value="PglL_A"/>
</dbReference>
<dbReference type="Pfam" id="PF11846">
    <property type="entry name" value="Wzy_C_2"/>
    <property type="match status" value="1"/>
</dbReference>
<dbReference type="EMBL" id="RBZV01000002">
    <property type="protein sequence ID" value="RKP51040.1"/>
    <property type="molecule type" value="Genomic_DNA"/>
</dbReference>
<evidence type="ECO:0000259" key="6">
    <source>
        <dbReference type="Pfam" id="PF04932"/>
    </source>
</evidence>